<protein>
    <submittedName>
        <fullName evidence="9">Uncharacterized protein</fullName>
    </submittedName>
</protein>
<dbReference type="PANTHER" id="PTHR15258:SF2">
    <property type="entry name" value="FIBROBLAST GROWTH FACTOR-BINDING PROTEIN 1"/>
    <property type="match status" value="1"/>
</dbReference>
<evidence type="ECO:0000256" key="4">
    <source>
        <dbReference type="ARBA" id="ARBA00022729"/>
    </source>
</evidence>
<evidence type="ECO:0000256" key="1">
    <source>
        <dbReference type="ARBA" id="ARBA00004613"/>
    </source>
</evidence>
<feature type="region of interest" description="Disordered" evidence="7">
    <location>
        <begin position="226"/>
        <end position="250"/>
    </location>
</feature>
<evidence type="ECO:0000256" key="7">
    <source>
        <dbReference type="SAM" id="MobiDB-lite"/>
    </source>
</evidence>
<feature type="region of interest" description="Disordered" evidence="7">
    <location>
        <begin position="87"/>
        <end position="131"/>
    </location>
</feature>
<evidence type="ECO:0000256" key="3">
    <source>
        <dbReference type="ARBA" id="ARBA00022525"/>
    </source>
</evidence>
<dbReference type="GO" id="GO:0019838">
    <property type="term" value="F:growth factor binding"/>
    <property type="evidence" value="ECO:0007669"/>
    <property type="project" value="UniProtKB-KW"/>
</dbReference>
<dbReference type="PANTHER" id="PTHR15258">
    <property type="entry name" value="FGF BINDING PROTEIN-RELATED"/>
    <property type="match status" value="1"/>
</dbReference>
<keyword evidence="8" id="KW-0472">Membrane</keyword>
<keyword evidence="6" id="KW-0340">Growth factor binding</keyword>
<gene>
    <name evidence="9" type="ORF">AGOR_G00234210</name>
</gene>
<evidence type="ECO:0000313" key="9">
    <source>
        <dbReference type="EMBL" id="KAI1883696.1"/>
    </source>
</evidence>
<dbReference type="EMBL" id="JAERUA010000023">
    <property type="protein sequence ID" value="KAI1883696.1"/>
    <property type="molecule type" value="Genomic_DNA"/>
</dbReference>
<organism evidence="9 10">
    <name type="scientific">Albula goreensis</name>
    <dbReference type="NCBI Taxonomy" id="1534307"/>
    <lineage>
        <taxon>Eukaryota</taxon>
        <taxon>Metazoa</taxon>
        <taxon>Chordata</taxon>
        <taxon>Craniata</taxon>
        <taxon>Vertebrata</taxon>
        <taxon>Euteleostomi</taxon>
        <taxon>Actinopterygii</taxon>
        <taxon>Neopterygii</taxon>
        <taxon>Teleostei</taxon>
        <taxon>Albuliformes</taxon>
        <taxon>Albulidae</taxon>
        <taxon>Albula</taxon>
    </lineage>
</organism>
<dbReference type="AlphaFoldDB" id="A0A8T3CGI2"/>
<keyword evidence="8" id="KW-0812">Transmembrane</keyword>
<sequence length="280" mass="31062">MNRFCRQVKNSPHNPPAYIILSLGSAETWPSRRCTRTREFYFLTCIFTDRCLQTEGEDMTILSNIAIILVLACIAHLVIVADCQRGQGRKGKKDGRGTVSGNKERSSKAPSVQPTARKEKEQNTPNVKGVFKGKFSTKDKTQCTWVATGEDTFTLGVNCKKGADSFDCEYQATPTACPEYATGVKVFWKQIARALKKQKTLCKDPAALVRTGMCRNAPKVAHFKLNNKPQKNPQIPTQPPPASGGKSCTASPKQRADEYCSNSWSSLCTFFFSMIHTEDC</sequence>
<name>A0A8T3CGI2_9TELE</name>
<keyword evidence="4" id="KW-0732">Signal</keyword>
<dbReference type="OrthoDB" id="8875908at2759"/>
<dbReference type="GO" id="GO:0007267">
    <property type="term" value="P:cell-cell signaling"/>
    <property type="evidence" value="ECO:0007669"/>
    <property type="project" value="TreeGrafter"/>
</dbReference>
<keyword evidence="5" id="KW-1015">Disulfide bond</keyword>
<evidence type="ECO:0000313" key="10">
    <source>
        <dbReference type="Proteomes" id="UP000829720"/>
    </source>
</evidence>
<feature type="transmembrane region" description="Helical" evidence="8">
    <location>
        <begin position="61"/>
        <end position="83"/>
    </location>
</feature>
<dbReference type="Pfam" id="PF06473">
    <property type="entry name" value="FGF-BP1"/>
    <property type="match status" value="1"/>
</dbReference>
<accession>A0A8T3CGI2</accession>
<keyword evidence="10" id="KW-1185">Reference proteome</keyword>
<dbReference type="Proteomes" id="UP000829720">
    <property type="component" value="Unassembled WGS sequence"/>
</dbReference>
<dbReference type="GO" id="GO:0005576">
    <property type="term" value="C:extracellular region"/>
    <property type="evidence" value="ECO:0007669"/>
    <property type="project" value="UniProtKB-SubCell"/>
</dbReference>
<keyword evidence="8" id="KW-1133">Transmembrane helix</keyword>
<evidence type="ECO:0000256" key="8">
    <source>
        <dbReference type="SAM" id="Phobius"/>
    </source>
</evidence>
<comment type="similarity">
    <text evidence="2">Belongs to the fibroblast growth factor-binding protein family.</text>
</comment>
<reference evidence="9" key="1">
    <citation type="submission" date="2021-01" db="EMBL/GenBank/DDBJ databases">
        <authorList>
            <person name="Zahm M."/>
            <person name="Roques C."/>
            <person name="Cabau C."/>
            <person name="Klopp C."/>
            <person name="Donnadieu C."/>
            <person name="Jouanno E."/>
            <person name="Lampietro C."/>
            <person name="Louis A."/>
            <person name="Herpin A."/>
            <person name="Echchiki A."/>
            <person name="Berthelot C."/>
            <person name="Parey E."/>
            <person name="Roest-Crollius H."/>
            <person name="Braasch I."/>
            <person name="Postlethwait J."/>
            <person name="Bobe J."/>
            <person name="Montfort J."/>
            <person name="Bouchez O."/>
            <person name="Begum T."/>
            <person name="Mejri S."/>
            <person name="Adams A."/>
            <person name="Chen W.-J."/>
            <person name="Guiguen Y."/>
        </authorList>
    </citation>
    <scope>NUCLEOTIDE SEQUENCE</scope>
    <source>
        <tissue evidence="9">Blood</tissue>
    </source>
</reference>
<keyword evidence="3" id="KW-0964">Secreted</keyword>
<evidence type="ECO:0000256" key="6">
    <source>
        <dbReference type="ARBA" id="ARBA00023183"/>
    </source>
</evidence>
<evidence type="ECO:0000256" key="2">
    <source>
        <dbReference type="ARBA" id="ARBA00008326"/>
    </source>
</evidence>
<comment type="caution">
    <text evidence="9">The sequence shown here is derived from an EMBL/GenBank/DDBJ whole genome shotgun (WGS) entry which is preliminary data.</text>
</comment>
<evidence type="ECO:0000256" key="5">
    <source>
        <dbReference type="ARBA" id="ARBA00023157"/>
    </source>
</evidence>
<proteinExistence type="inferred from homology"/>
<dbReference type="InterPro" id="IPR010510">
    <property type="entry name" value="FGF1-bd"/>
</dbReference>
<comment type="subcellular location">
    <subcellularLocation>
        <location evidence="1">Secreted</location>
    </subcellularLocation>
</comment>